<reference evidence="5" key="1">
    <citation type="submission" date="2020-11" db="EMBL/GenBank/DDBJ databases">
        <authorList>
            <person name="Tran Van P."/>
        </authorList>
    </citation>
    <scope>NUCLEOTIDE SEQUENCE</scope>
</reference>
<dbReference type="PANTHER" id="PTHR24256">
    <property type="entry name" value="TRYPTASE-RELATED"/>
    <property type="match status" value="1"/>
</dbReference>
<evidence type="ECO:0000313" key="5">
    <source>
        <dbReference type="EMBL" id="CAD7243289.1"/>
    </source>
</evidence>
<organism evidence="5">
    <name type="scientific">Darwinula stevensoni</name>
    <dbReference type="NCBI Taxonomy" id="69355"/>
    <lineage>
        <taxon>Eukaryota</taxon>
        <taxon>Metazoa</taxon>
        <taxon>Ecdysozoa</taxon>
        <taxon>Arthropoda</taxon>
        <taxon>Crustacea</taxon>
        <taxon>Oligostraca</taxon>
        <taxon>Ostracoda</taxon>
        <taxon>Podocopa</taxon>
        <taxon>Podocopida</taxon>
        <taxon>Darwinulocopina</taxon>
        <taxon>Darwinuloidea</taxon>
        <taxon>Darwinulidae</taxon>
        <taxon>Darwinula</taxon>
    </lineage>
</organism>
<name>A0A7R8X3F0_9CRUS</name>
<evidence type="ECO:0000256" key="1">
    <source>
        <dbReference type="ARBA" id="ARBA00023157"/>
    </source>
</evidence>
<dbReference type="AlphaFoldDB" id="A0A7R8X3F0"/>
<protein>
    <recommendedName>
        <fullName evidence="4">Peptidase S1 domain-containing protein</fullName>
    </recommendedName>
</protein>
<dbReference type="InterPro" id="IPR051487">
    <property type="entry name" value="Ser/Thr_Proteases_Immune/Dev"/>
</dbReference>
<gene>
    <name evidence="5" type="ORF">DSTB1V02_LOCUS3215</name>
</gene>
<evidence type="ECO:0000256" key="3">
    <source>
        <dbReference type="SAM" id="MobiDB-lite"/>
    </source>
</evidence>
<evidence type="ECO:0000256" key="2">
    <source>
        <dbReference type="ARBA" id="ARBA00024195"/>
    </source>
</evidence>
<dbReference type="Gene3D" id="3.80.10.10">
    <property type="entry name" value="Ribonuclease Inhibitor"/>
    <property type="match status" value="1"/>
</dbReference>
<dbReference type="PROSITE" id="PS50240">
    <property type="entry name" value="TRYPSIN_DOM"/>
    <property type="match status" value="1"/>
</dbReference>
<keyword evidence="1" id="KW-1015">Disulfide bond</keyword>
<evidence type="ECO:0000313" key="6">
    <source>
        <dbReference type="Proteomes" id="UP000677054"/>
    </source>
</evidence>
<dbReference type="InterPro" id="IPR001254">
    <property type="entry name" value="Trypsin_dom"/>
</dbReference>
<evidence type="ECO:0000259" key="4">
    <source>
        <dbReference type="PROSITE" id="PS50240"/>
    </source>
</evidence>
<accession>A0A7R8X3F0</accession>
<proteinExistence type="inferred from homology"/>
<dbReference type="InterPro" id="IPR032675">
    <property type="entry name" value="LRR_dom_sf"/>
</dbReference>
<dbReference type="Pfam" id="PF00089">
    <property type="entry name" value="Trypsin"/>
    <property type="match status" value="1"/>
</dbReference>
<dbReference type="PROSITE" id="PS00134">
    <property type="entry name" value="TRYPSIN_HIS"/>
    <property type="match status" value="1"/>
</dbReference>
<dbReference type="InterPro" id="IPR043504">
    <property type="entry name" value="Peptidase_S1_PA_chymotrypsin"/>
</dbReference>
<dbReference type="EMBL" id="CAJPEV010000400">
    <property type="protein sequence ID" value="CAG0884900.1"/>
    <property type="molecule type" value="Genomic_DNA"/>
</dbReference>
<sequence length="308" mass="33664">MRLGPNTNIELNDNDIAVLSKESFLPMLDILSKGNGVLDLSGNPIRCGCDMAWLVLGEKYIRNLSGKCHNGTEFKDLHRDIMTECDRQCPHQCVPHQWISSCKPETSPQCDSHNVPTPEIECGRNLQPVPLAAGGKASGVGKWPWQTAIYDIQKQLLLCGGALIREQWVLTAAHCLAVSGTSRVRSAKDFRVHLGKYYRNASLDDEFIQMREVAGWGDNASDILSDELTEINIPVVSNSNRSTVGGRGEVHRCRNAGRGPSYQSMGYPTPEFRDLPDRGQAVFDGGEGAPEDGGHVSSGHAGIGFHEL</sequence>
<feature type="region of interest" description="Disordered" evidence="3">
    <location>
        <begin position="288"/>
        <end position="308"/>
    </location>
</feature>
<dbReference type="SMART" id="SM00020">
    <property type="entry name" value="Tryp_SPc"/>
    <property type="match status" value="1"/>
</dbReference>
<keyword evidence="6" id="KW-1185">Reference proteome</keyword>
<dbReference type="SUPFAM" id="SSF50494">
    <property type="entry name" value="Trypsin-like serine proteases"/>
    <property type="match status" value="1"/>
</dbReference>
<dbReference type="InterPro" id="IPR018114">
    <property type="entry name" value="TRYPSIN_HIS"/>
</dbReference>
<dbReference type="GO" id="GO:0006508">
    <property type="term" value="P:proteolysis"/>
    <property type="evidence" value="ECO:0007669"/>
    <property type="project" value="InterPro"/>
</dbReference>
<comment type="similarity">
    <text evidence="2">Belongs to the peptidase S1 family. CLIP subfamily.</text>
</comment>
<feature type="domain" description="Peptidase S1" evidence="4">
    <location>
        <begin position="132"/>
        <end position="308"/>
    </location>
</feature>
<dbReference type="GO" id="GO:0004252">
    <property type="term" value="F:serine-type endopeptidase activity"/>
    <property type="evidence" value="ECO:0007669"/>
    <property type="project" value="InterPro"/>
</dbReference>
<dbReference type="InterPro" id="IPR009003">
    <property type="entry name" value="Peptidase_S1_PA"/>
</dbReference>
<dbReference type="EMBL" id="LR899917">
    <property type="protein sequence ID" value="CAD7243289.1"/>
    <property type="molecule type" value="Genomic_DNA"/>
</dbReference>
<dbReference type="Proteomes" id="UP000677054">
    <property type="component" value="Unassembled WGS sequence"/>
</dbReference>
<dbReference type="Gene3D" id="2.40.10.10">
    <property type="entry name" value="Trypsin-like serine proteases"/>
    <property type="match status" value="1"/>
</dbReference>